<keyword evidence="5" id="KW-1185">Reference proteome</keyword>
<feature type="compositionally biased region" description="Low complexity" evidence="1">
    <location>
        <begin position="26"/>
        <end position="39"/>
    </location>
</feature>
<sequence length="440" mass="46973">MNVLSIRCFTILFALLCHRASAANPPLGSSGSPNSINSQSPPPPEAGESPEQWISNLFPPTAYELDPQTNTTNEDPQLTKRNSTYCNGFLTSAWTNETEGQSYEIRLDNSNYNTSVNFSTDIGVYTFTDGHTTNSTTYQDMIHDIYSLHQSTVNPRTRQFQYVNTKYANHTLALAKLAMKEANEALLVLLCRNATAPIVTAPGYDFSQAPLIPPSSLQKLGKRQTPGSYWLALITGSVLGGLSCAGIVAGLSEAIDHALGTYTVVSVGVVVGFSAIVTGTILRCQAVGRLDGAANRIDRRIGQPVAGAAGAAAAALPNPVQVLDAVAPGGREAVVQNAFIAWFRKNLQRIVRGAVQEAVDEALSEIASNAFGTPLGEDSDEYHSANGDIESCLTVEDASRAAGDLQNLFSQELELQPFHDLDDSLNAERPPGAEGQCVVQ</sequence>
<feature type="transmembrane region" description="Helical" evidence="2">
    <location>
        <begin position="259"/>
        <end position="282"/>
    </location>
</feature>
<feature type="chain" id="PRO_5041366828" evidence="3">
    <location>
        <begin position="23"/>
        <end position="440"/>
    </location>
</feature>
<evidence type="ECO:0000313" key="5">
    <source>
        <dbReference type="Proteomes" id="UP001161017"/>
    </source>
</evidence>
<name>A0AA43QRX2_9LECA</name>
<keyword evidence="2" id="KW-0812">Transmembrane</keyword>
<protein>
    <submittedName>
        <fullName evidence="4">Uncharacterized protein</fullName>
    </submittedName>
</protein>
<feature type="transmembrane region" description="Helical" evidence="2">
    <location>
        <begin position="229"/>
        <end position="252"/>
    </location>
</feature>
<accession>A0AA43QRX2</accession>
<evidence type="ECO:0000313" key="4">
    <source>
        <dbReference type="EMBL" id="MDI1491511.1"/>
    </source>
</evidence>
<feature type="region of interest" description="Disordered" evidence="1">
    <location>
        <begin position="26"/>
        <end position="81"/>
    </location>
</feature>
<keyword evidence="2" id="KW-1133">Transmembrane helix</keyword>
<feature type="signal peptide" evidence="3">
    <location>
        <begin position="1"/>
        <end position="22"/>
    </location>
</feature>
<evidence type="ECO:0000256" key="2">
    <source>
        <dbReference type="SAM" id="Phobius"/>
    </source>
</evidence>
<dbReference type="EMBL" id="JAPUFD010000015">
    <property type="protein sequence ID" value="MDI1491511.1"/>
    <property type="molecule type" value="Genomic_DNA"/>
</dbReference>
<evidence type="ECO:0000256" key="1">
    <source>
        <dbReference type="SAM" id="MobiDB-lite"/>
    </source>
</evidence>
<evidence type="ECO:0000256" key="3">
    <source>
        <dbReference type="SAM" id="SignalP"/>
    </source>
</evidence>
<gene>
    <name evidence="4" type="ORF">OHK93_002720</name>
</gene>
<reference evidence="4" key="1">
    <citation type="journal article" date="2023" name="Genome Biol. Evol.">
        <title>First Whole Genome Sequence and Flow Cytometry Genome Size Data for the Lichen-Forming Fungus Ramalina farinacea (Ascomycota).</title>
        <authorList>
            <person name="Llewellyn T."/>
            <person name="Mian S."/>
            <person name="Hill R."/>
            <person name="Leitch I.J."/>
            <person name="Gaya E."/>
        </authorList>
    </citation>
    <scope>NUCLEOTIDE SEQUENCE</scope>
    <source>
        <strain evidence="4">LIQ254RAFAR</strain>
    </source>
</reference>
<keyword evidence="3" id="KW-0732">Signal</keyword>
<proteinExistence type="predicted"/>
<feature type="compositionally biased region" description="Polar residues" evidence="1">
    <location>
        <begin position="67"/>
        <end position="81"/>
    </location>
</feature>
<dbReference type="Proteomes" id="UP001161017">
    <property type="component" value="Unassembled WGS sequence"/>
</dbReference>
<comment type="caution">
    <text evidence="4">The sequence shown here is derived from an EMBL/GenBank/DDBJ whole genome shotgun (WGS) entry which is preliminary data.</text>
</comment>
<organism evidence="4 5">
    <name type="scientific">Ramalina farinacea</name>
    <dbReference type="NCBI Taxonomy" id="258253"/>
    <lineage>
        <taxon>Eukaryota</taxon>
        <taxon>Fungi</taxon>
        <taxon>Dikarya</taxon>
        <taxon>Ascomycota</taxon>
        <taxon>Pezizomycotina</taxon>
        <taxon>Lecanoromycetes</taxon>
        <taxon>OSLEUM clade</taxon>
        <taxon>Lecanoromycetidae</taxon>
        <taxon>Lecanorales</taxon>
        <taxon>Lecanorineae</taxon>
        <taxon>Ramalinaceae</taxon>
        <taxon>Ramalina</taxon>
    </lineage>
</organism>
<keyword evidence="2" id="KW-0472">Membrane</keyword>
<dbReference type="AlphaFoldDB" id="A0AA43QRX2"/>